<dbReference type="PANTHER" id="PTHR44591">
    <property type="entry name" value="STRESS RESPONSE REGULATOR PROTEIN 1"/>
    <property type="match status" value="1"/>
</dbReference>
<dbReference type="InterPro" id="IPR001789">
    <property type="entry name" value="Sig_transdc_resp-reg_receiver"/>
</dbReference>
<dbReference type="EMBL" id="JAEQNA010000001">
    <property type="protein sequence ID" value="MBL0419671.1"/>
    <property type="molecule type" value="Genomic_DNA"/>
</dbReference>
<dbReference type="PANTHER" id="PTHR44591:SF3">
    <property type="entry name" value="RESPONSE REGULATORY DOMAIN-CONTAINING PROTEIN"/>
    <property type="match status" value="1"/>
</dbReference>
<dbReference type="Gene3D" id="3.40.50.2300">
    <property type="match status" value="1"/>
</dbReference>
<gene>
    <name evidence="4" type="ORF">JI739_04840</name>
</gene>
<reference evidence="4" key="1">
    <citation type="submission" date="2021-01" db="EMBL/GenBank/DDBJ databases">
        <title>Ramlibacter sp. strain AW1 16S ribosomal RNA gene Genome sequencing and assembly.</title>
        <authorList>
            <person name="Kang M."/>
        </authorList>
    </citation>
    <scope>NUCLEOTIDE SEQUENCE</scope>
    <source>
        <strain evidence="4">AW1</strain>
    </source>
</reference>
<dbReference type="SMART" id="SM00448">
    <property type="entry name" value="REC"/>
    <property type="match status" value="1"/>
</dbReference>
<evidence type="ECO:0000313" key="4">
    <source>
        <dbReference type="EMBL" id="MBL0419671.1"/>
    </source>
</evidence>
<evidence type="ECO:0000256" key="2">
    <source>
        <dbReference type="PROSITE-ProRule" id="PRU00169"/>
    </source>
</evidence>
<dbReference type="SUPFAM" id="SSF52172">
    <property type="entry name" value="CheY-like"/>
    <property type="match status" value="1"/>
</dbReference>
<dbReference type="RefSeq" id="WP_201682684.1">
    <property type="nucleotide sequence ID" value="NZ_JAEQNA010000001.1"/>
</dbReference>
<dbReference type="InterPro" id="IPR011006">
    <property type="entry name" value="CheY-like_superfamily"/>
</dbReference>
<feature type="domain" description="Response regulatory" evidence="3">
    <location>
        <begin position="10"/>
        <end position="126"/>
    </location>
</feature>
<comment type="caution">
    <text evidence="4">The sequence shown here is derived from an EMBL/GenBank/DDBJ whole genome shotgun (WGS) entry which is preliminary data.</text>
</comment>
<dbReference type="InterPro" id="IPR050595">
    <property type="entry name" value="Bact_response_regulator"/>
</dbReference>
<evidence type="ECO:0000313" key="5">
    <source>
        <dbReference type="Proteomes" id="UP000613011"/>
    </source>
</evidence>
<protein>
    <submittedName>
        <fullName evidence="4">Response regulator</fullName>
    </submittedName>
</protein>
<dbReference type="GO" id="GO:0000160">
    <property type="term" value="P:phosphorelay signal transduction system"/>
    <property type="evidence" value="ECO:0007669"/>
    <property type="project" value="InterPro"/>
</dbReference>
<keyword evidence="5" id="KW-1185">Reference proteome</keyword>
<dbReference type="AlphaFoldDB" id="A0A936ZL32"/>
<organism evidence="4 5">
    <name type="scientific">Ramlibacter aurantiacus</name>
    <dbReference type="NCBI Taxonomy" id="2801330"/>
    <lineage>
        <taxon>Bacteria</taxon>
        <taxon>Pseudomonadati</taxon>
        <taxon>Pseudomonadota</taxon>
        <taxon>Betaproteobacteria</taxon>
        <taxon>Burkholderiales</taxon>
        <taxon>Comamonadaceae</taxon>
        <taxon>Ramlibacter</taxon>
    </lineage>
</organism>
<evidence type="ECO:0000256" key="1">
    <source>
        <dbReference type="ARBA" id="ARBA00022553"/>
    </source>
</evidence>
<dbReference type="PROSITE" id="PS50110">
    <property type="entry name" value="RESPONSE_REGULATORY"/>
    <property type="match status" value="1"/>
</dbReference>
<proteinExistence type="predicted"/>
<accession>A0A936ZL32</accession>
<dbReference type="Pfam" id="PF00072">
    <property type="entry name" value="Response_reg"/>
    <property type="match status" value="1"/>
</dbReference>
<keyword evidence="1 2" id="KW-0597">Phosphoprotein</keyword>
<name>A0A936ZL32_9BURK</name>
<evidence type="ECO:0000259" key="3">
    <source>
        <dbReference type="PROSITE" id="PS50110"/>
    </source>
</evidence>
<sequence length="172" mass="18852">MVVATRPRMRILVAEEDREEADILSLLLDVEGHRSAVAYDGKRALQLAQQMRPDAVLLDLRLAEVNGLDLCRQLRAQAPPYQPPVIIFTGHLRPQDIAASRIAAADGYLAKPAVPDKLLAVLDRIVAARKAMLVALRRRSTEPAMLRAAARSEAVGFQRVDHPAPSDALIRG</sequence>
<dbReference type="Proteomes" id="UP000613011">
    <property type="component" value="Unassembled WGS sequence"/>
</dbReference>
<feature type="modified residue" description="4-aspartylphosphate" evidence="2">
    <location>
        <position position="59"/>
    </location>
</feature>